<evidence type="ECO:0000259" key="16">
    <source>
        <dbReference type="Pfam" id="PF01010"/>
    </source>
</evidence>
<comment type="catalytic activity">
    <reaction evidence="11">
        <text>a plastoquinone + NADPH + (n+1) H(+)(in) = a plastoquinol + NADP(+) + n H(+)(out)</text>
        <dbReference type="Rhea" id="RHEA:42612"/>
        <dbReference type="Rhea" id="RHEA-COMP:9561"/>
        <dbReference type="Rhea" id="RHEA-COMP:9562"/>
        <dbReference type="ChEBI" id="CHEBI:15378"/>
        <dbReference type="ChEBI" id="CHEBI:17757"/>
        <dbReference type="ChEBI" id="CHEBI:57783"/>
        <dbReference type="ChEBI" id="CHEBI:58349"/>
        <dbReference type="ChEBI" id="CHEBI:62192"/>
    </reaction>
</comment>
<dbReference type="Gene3D" id="1.20.5.2700">
    <property type="match status" value="1"/>
</dbReference>
<feature type="transmembrane region" description="Helical" evidence="13">
    <location>
        <begin position="310"/>
        <end position="336"/>
    </location>
</feature>
<dbReference type="PANTHER" id="PTHR42829:SF2">
    <property type="entry name" value="NADH-UBIQUINONE OXIDOREDUCTASE CHAIN 5"/>
    <property type="match status" value="1"/>
</dbReference>
<comment type="similarity">
    <text evidence="2">Belongs to the complex I subunit 5 family.</text>
</comment>
<dbReference type="GO" id="GO:0008137">
    <property type="term" value="F:NADH dehydrogenase (ubiquinone) activity"/>
    <property type="evidence" value="ECO:0007669"/>
    <property type="project" value="InterPro"/>
</dbReference>
<feature type="transmembrane region" description="Helical" evidence="13">
    <location>
        <begin position="414"/>
        <end position="431"/>
    </location>
</feature>
<dbReference type="GO" id="GO:0015990">
    <property type="term" value="P:electron transport coupled proton transport"/>
    <property type="evidence" value="ECO:0007669"/>
    <property type="project" value="TreeGrafter"/>
</dbReference>
<keyword evidence="9" id="KW-0520">NAD</keyword>
<dbReference type="NCBIfam" id="TIGR01974">
    <property type="entry name" value="NDH_I_L"/>
    <property type="match status" value="1"/>
</dbReference>
<dbReference type="NCBIfam" id="NF005141">
    <property type="entry name" value="PRK06590.1"/>
    <property type="match status" value="1"/>
</dbReference>
<evidence type="ECO:0000313" key="17">
    <source>
        <dbReference type="EMBL" id="CAB4367679.1"/>
    </source>
</evidence>
<dbReference type="InterPro" id="IPR003945">
    <property type="entry name" value="NU5C-like"/>
</dbReference>
<evidence type="ECO:0000256" key="11">
    <source>
        <dbReference type="ARBA" id="ARBA00047726"/>
    </source>
</evidence>
<keyword evidence="8 13" id="KW-1133">Transmembrane helix</keyword>
<feature type="transmembrane region" description="Helical" evidence="13">
    <location>
        <begin position="281"/>
        <end position="303"/>
    </location>
</feature>
<keyword evidence="4" id="KW-0874">Quinone</keyword>
<evidence type="ECO:0000256" key="5">
    <source>
        <dbReference type="ARBA" id="ARBA00022857"/>
    </source>
</evidence>
<organism evidence="17">
    <name type="scientific">freshwater metagenome</name>
    <dbReference type="NCBI Taxonomy" id="449393"/>
    <lineage>
        <taxon>unclassified sequences</taxon>
        <taxon>metagenomes</taxon>
        <taxon>ecological metagenomes</taxon>
    </lineage>
</organism>
<dbReference type="InterPro" id="IPR001516">
    <property type="entry name" value="Proton_antipo_N"/>
</dbReference>
<evidence type="ECO:0000259" key="15">
    <source>
        <dbReference type="Pfam" id="PF00662"/>
    </source>
</evidence>
<feature type="transmembrane region" description="Helical" evidence="13">
    <location>
        <begin position="251"/>
        <end position="269"/>
    </location>
</feature>
<name>A0A6J6AFU4_9ZZZZ</name>
<sequence length="636" mass="68415">MLNLVWLIPALPLAGFLLIFLFGRILGEPRAGILATAMTASSFLVVVGVYFDLLSRTAEERHHVVTLFSWLPVGSLHIDMALLADPLSITMALFITGIGTLIHLYAIGYMHGDPKFSKFFLYLNLFVFSMLMLVLGENLLVTFLGWEGVGACSYFLISFWHTRDSAATAGKKAFVTNRVGDWGMMVAMFLAFSSVGTLSYAGINSAAEGGKLAAVTATGIAMMLFVGACGKSAQLPLYIWLPDAMEGPTPVSALIHAATMVTSGVFLLTRMSPVLHASYPWLGDVIATVGALTALFAATIAVAQTDIKKVLAYSTVSQLGFMFLAIGSGAYVAAIFHMVTHAFFKALLFLGSGSVIHGMHHEQDMRKMGALRKLMPITGFTFIIGWLAIAGIPPFAGFWSKDEILLAAFANNRLLWLIGVITALLTAYYMTRQVIMVFFGEARWHDHAEENGAHGDHTPHESPWTMVTPLVVLAGLSIVGGALQLPFSHSTKFLEHWLEPVIHHSEVSISDTWAYSNKWLLLVVAVLVAVSGVVASIAVYAKGKFKIIEPKILADAWRYDAAVSAIVGGPGRAAFGGVAAFDAKVIDGAVNGIGTEVRATSGILRKIQSGLVRSYAFVIGLGAVVILAWFLLRGIL</sequence>
<dbReference type="InterPro" id="IPR002128">
    <property type="entry name" value="NADH_UbQ_OxRdtase_chlpt_su5_C"/>
</dbReference>
<evidence type="ECO:0000256" key="6">
    <source>
        <dbReference type="ARBA" id="ARBA00022957"/>
    </source>
</evidence>
<protein>
    <submittedName>
        <fullName evidence="17">Unannotated protein</fullName>
    </submittedName>
</protein>
<dbReference type="GO" id="GO:0016020">
    <property type="term" value="C:membrane"/>
    <property type="evidence" value="ECO:0007669"/>
    <property type="project" value="UniProtKB-SubCell"/>
</dbReference>
<comment type="catalytic activity">
    <reaction evidence="12">
        <text>a plastoquinone + NADH + (n+1) H(+)(in) = a plastoquinol + NAD(+) + n H(+)(out)</text>
        <dbReference type="Rhea" id="RHEA:42608"/>
        <dbReference type="Rhea" id="RHEA-COMP:9561"/>
        <dbReference type="Rhea" id="RHEA-COMP:9562"/>
        <dbReference type="ChEBI" id="CHEBI:15378"/>
        <dbReference type="ChEBI" id="CHEBI:17757"/>
        <dbReference type="ChEBI" id="CHEBI:57540"/>
        <dbReference type="ChEBI" id="CHEBI:57945"/>
        <dbReference type="ChEBI" id="CHEBI:62192"/>
    </reaction>
</comment>
<feature type="transmembrane region" description="Helical" evidence="13">
    <location>
        <begin position="614"/>
        <end position="632"/>
    </location>
</feature>
<feature type="domain" description="NADH:ubiquinone/plastoquinone oxidoreductase chloroplast chain 5 C-terminal" evidence="16">
    <location>
        <begin position="457"/>
        <end position="542"/>
    </location>
</feature>
<feature type="transmembrane region" description="Helical" evidence="13">
    <location>
        <begin position="182"/>
        <end position="203"/>
    </location>
</feature>
<evidence type="ECO:0000256" key="2">
    <source>
        <dbReference type="ARBA" id="ARBA00008200"/>
    </source>
</evidence>
<keyword evidence="3 13" id="KW-0812">Transmembrane</keyword>
<dbReference type="PANTHER" id="PTHR42829">
    <property type="entry name" value="NADH-UBIQUINONE OXIDOREDUCTASE CHAIN 5"/>
    <property type="match status" value="1"/>
</dbReference>
<dbReference type="Pfam" id="PF00662">
    <property type="entry name" value="Proton_antipo_N"/>
    <property type="match status" value="1"/>
</dbReference>
<evidence type="ECO:0000256" key="13">
    <source>
        <dbReference type="SAM" id="Phobius"/>
    </source>
</evidence>
<keyword evidence="10 13" id="KW-0472">Membrane</keyword>
<feature type="transmembrane region" description="Helical" evidence="13">
    <location>
        <begin position="141"/>
        <end position="161"/>
    </location>
</feature>
<feature type="transmembrane region" description="Helical" evidence="13">
    <location>
        <begin position="467"/>
        <end position="487"/>
    </location>
</feature>
<evidence type="ECO:0000256" key="4">
    <source>
        <dbReference type="ARBA" id="ARBA00022719"/>
    </source>
</evidence>
<feature type="transmembrane region" description="Helical" evidence="13">
    <location>
        <begin position="6"/>
        <end position="26"/>
    </location>
</feature>
<evidence type="ECO:0000256" key="12">
    <source>
        <dbReference type="ARBA" id="ARBA00048026"/>
    </source>
</evidence>
<feature type="domain" description="NADH:quinone oxidoreductase/Mrp antiporter transmembrane" evidence="14">
    <location>
        <begin position="137"/>
        <end position="426"/>
    </location>
</feature>
<dbReference type="PRINTS" id="PR01435">
    <property type="entry name" value="NPOXDRDTASE5"/>
</dbReference>
<evidence type="ECO:0000256" key="1">
    <source>
        <dbReference type="ARBA" id="ARBA00004141"/>
    </source>
</evidence>
<evidence type="ECO:0000259" key="14">
    <source>
        <dbReference type="Pfam" id="PF00361"/>
    </source>
</evidence>
<keyword evidence="7" id="KW-1278">Translocase</keyword>
<dbReference type="GO" id="GO:0003954">
    <property type="term" value="F:NADH dehydrogenase activity"/>
    <property type="evidence" value="ECO:0007669"/>
    <property type="project" value="TreeGrafter"/>
</dbReference>
<keyword evidence="6" id="KW-0618">Plastoquinone</keyword>
<reference evidence="17" key="1">
    <citation type="submission" date="2020-05" db="EMBL/GenBank/DDBJ databases">
        <authorList>
            <person name="Chiriac C."/>
            <person name="Salcher M."/>
            <person name="Ghai R."/>
            <person name="Kavagutti S V."/>
        </authorList>
    </citation>
    <scope>NUCLEOTIDE SEQUENCE</scope>
</reference>
<evidence type="ECO:0000256" key="7">
    <source>
        <dbReference type="ARBA" id="ARBA00022967"/>
    </source>
</evidence>
<keyword evidence="5" id="KW-0521">NADP</keyword>
<feature type="domain" description="NADH-Ubiquinone oxidoreductase (complex I) chain 5 N-terminal" evidence="15">
    <location>
        <begin position="70"/>
        <end position="120"/>
    </location>
</feature>
<feature type="transmembrane region" description="Helical" evidence="13">
    <location>
        <begin position="380"/>
        <end position="399"/>
    </location>
</feature>
<dbReference type="Pfam" id="PF01010">
    <property type="entry name" value="Proton_antipo_C"/>
    <property type="match status" value="1"/>
</dbReference>
<gene>
    <name evidence="17" type="ORF">UFOPK4179_00467</name>
</gene>
<dbReference type="EMBL" id="CAETWZ010000029">
    <property type="protein sequence ID" value="CAB4367679.1"/>
    <property type="molecule type" value="Genomic_DNA"/>
</dbReference>
<proteinExistence type="inferred from homology"/>
<evidence type="ECO:0000256" key="9">
    <source>
        <dbReference type="ARBA" id="ARBA00023027"/>
    </source>
</evidence>
<feature type="transmembrane region" description="Helical" evidence="13">
    <location>
        <begin position="209"/>
        <end position="230"/>
    </location>
</feature>
<dbReference type="PRINTS" id="PR01434">
    <property type="entry name" value="NADHDHGNASE5"/>
</dbReference>
<accession>A0A6J6AFU4</accession>
<evidence type="ECO:0000256" key="3">
    <source>
        <dbReference type="ARBA" id="ARBA00022692"/>
    </source>
</evidence>
<dbReference type="InterPro" id="IPR018393">
    <property type="entry name" value="NADHpl_OxRdtase_5_subgr"/>
</dbReference>
<dbReference type="Pfam" id="PF00361">
    <property type="entry name" value="Proton_antipo_M"/>
    <property type="match status" value="1"/>
</dbReference>
<dbReference type="AlphaFoldDB" id="A0A6J6AFU4"/>
<feature type="transmembrane region" description="Helical" evidence="13">
    <location>
        <begin position="519"/>
        <end position="541"/>
    </location>
</feature>
<evidence type="ECO:0000256" key="8">
    <source>
        <dbReference type="ARBA" id="ARBA00022989"/>
    </source>
</evidence>
<evidence type="ECO:0000256" key="10">
    <source>
        <dbReference type="ARBA" id="ARBA00023136"/>
    </source>
</evidence>
<feature type="transmembrane region" description="Helical" evidence="13">
    <location>
        <begin position="87"/>
        <end position="107"/>
    </location>
</feature>
<feature type="transmembrane region" description="Helical" evidence="13">
    <location>
        <begin position="119"/>
        <end position="135"/>
    </location>
</feature>
<dbReference type="GO" id="GO:0048038">
    <property type="term" value="F:quinone binding"/>
    <property type="evidence" value="ECO:0007669"/>
    <property type="project" value="UniProtKB-KW"/>
</dbReference>
<feature type="transmembrane region" description="Helical" evidence="13">
    <location>
        <begin position="33"/>
        <end position="51"/>
    </location>
</feature>
<feature type="transmembrane region" description="Helical" evidence="13">
    <location>
        <begin position="342"/>
        <end position="359"/>
    </location>
</feature>
<dbReference type="GO" id="GO:0042773">
    <property type="term" value="P:ATP synthesis coupled electron transport"/>
    <property type="evidence" value="ECO:0007669"/>
    <property type="project" value="InterPro"/>
</dbReference>
<comment type="subcellular location">
    <subcellularLocation>
        <location evidence="1">Membrane</location>
        <topology evidence="1">Multi-pass membrane protein</topology>
    </subcellularLocation>
</comment>
<dbReference type="InterPro" id="IPR001750">
    <property type="entry name" value="ND/Mrp_TM"/>
</dbReference>